<feature type="domain" description="Mce/MlaD" evidence="2">
    <location>
        <begin position="62"/>
        <end position="136"/>
    </location>
</feature>
<keyword evidence="1" id="KW-0472">Membrane</keyword>
<feature type="transmembrane region" description="Helical" evidence="1">
    <location>
        <begin position="32"/>
        <end position="50"/>
    </location>
</feature>
<evidence type="ECO:0000259" key="2">
    <source>
        <dbReference type="Pfam" id="PF02470"/>
    </source>
</evidence>
<sequence length="344" mass="38334">MYITTEKGKYTNQSIKVKLTRKPMKIAKEIKIGLFAVVMIGALVWGLNFLKGRQLFQSARVYYGVYQRIDGLQETAPVFLNGYRVGTVEKISLRDQQPTSLLVQFSLDKEVNLPVETIAQIYSSDLMGSKAIRLVPSLLPNILHPGDTLITSIEGDLKEQVSLQVLPLKKKAEDLMADMQEAIEMIKLIFNEKSRKNLEMSISNIKLTMDNLESATGTIDTILRNQQGKVERIIINAESISSNLKNKNAQLSNIINNFSAISDTLAKTSFSSTITETNNALRSFNGVISKISNGEGSLGLLIKNDSLYNNLDSAAKHLDLLLKDINKNPKRYVNFSVFGKKDSK</sequence>
<evidence type="ECO:0000313" key="3">
    <source>
        <dbReference type="EMBL" id="SDB83317.1"/>
    </source>
</evidence>
<evidence type="ECO:0000313" key="4">
    <source>
        <dbReference type="Proteomes" id="UP000199452"/>
    </source>
</evidence>
<organism evidence="3 4">
    <name type="scientific">Williamwhitmania taraxaci</name>
    <dbReference type="NCBI Taxonomy" id="1640674"/>
    <lineage>
        <taxon>Bacteria</taxon>
        <taxon>Pseudomonadati</taxon>
        <taxon>Bacteroidota</taxon>
        <taxon>Bacteroidia</taxon>
        <taxon>Bacteroidales</taxon>
        <taxon>Williamwhitmaniaceae</taxon>
        <taxon>Williamwhitmania</taxon>
    </lineage>
</organism>
<evidence type="ECO:0000256" key="1">
    <source>
        <dbReference type="SAM" id="Phobius"/>
    </source>
</evidence>
<protein>
    <submittedName>
        <fullName evidence="3">Phospholipid/cholesterol/gamma-HCH transport system substrate-binding protein</fullName>
    </submittedName>
</protein>
<dbReference type="AlphaFoldDB" id="A0A1G6GMV1"/>
<dbReference type="STRING" id="1640674.SAMN05216323_100277"/>
<reference evidence="3 4" key="1">
    <citation type="submission" date="2016-09" db="EMBL/GenBank/DDBJ databases">
        <authorList>
            <person name="Capua I."/>
            <person name="De Benedictis P."/>
            <person name="Joannis T."/>
            <person name="Lombin L.H."/>
            <person name="Cattoli G."/>
        </authorList>
    </citation>
    <scope>NUCLEOTIDE SEQUENCE [LARGE SCALE GENOMIC DNA]</scope>
    <source>
        <strain evidence="3 4">A7P-90m</strain>
    </source>
</reference>
<accession>A0A1G6GMV1</accession>
<dbReference type="OrthoDB" id="9769132at2"/>
<dbReference type="Proteomes" id="UP000199452">
    <property type="component" value="Unassembled WGS sequence"/>
</dbReference>
<dbReference type="PANTHER" id="PTHR33371:SF4">
    <property type="entry name" value="INTERMEMBRANE PHOSPHOLIPID TRANSPORT SYSTEM BINDING PROTEIN MLAD"/>
    <property type="match status" value="1"/>
</dbReference>
<dbReference type="InterPro" id="IPR052336">
    <property type="entry name" value="MlaD_Phospholipid_Transporter"/>
</dbReference>
<dbReference type="Pfam" id="PF02470">
    <property type="entry name" value="MlaD"/>
    <property type="match status" value="1"/>
</dbReference>
<keyword evidence="1" id="KW-0812">Transmembrane</keyword>
<keyword evidence="4" id="KW-1185">Reference proteome</keyword>
<keyword evidence="1" id="KW-1133">Transmembrane helix</keyword>
<dbReference type="EMBL" id="FMYP01000002">
    <property type="protein sequence ID" value="SDB83317.1"/>
    <property type="molecule type" value="Genomic_DNA"/>
</dbReference>
<proteinExistence type="predicted"/>
<gene>
    <name evidence="3" type="ORF">SAMN05216323_100277</name>
</gene>
<dbReference type="InterPro" id="IPR003399">
    <property type="entry name" value="Mce/MlaD"/>
</dbReference>
<dbReference type="PANTHER" id="PTHR33371">
    <property type="entry name" value="INTERMEMBRANE PHOSPHOLIPID TRANSPORT SYSTEM BINDING PROTEIN MLAD-RELATED"/>
    <property type="match status" value="1"/>
</dbReference>
<name>A0A1G6GMV1_9BACT</name>